<proteinExistence type="predicted"/>
<keyword evidence="2" id="KW-1185">Reference proteome</keyword>
<gene>
    <name evidence="1" type="ORF">EHEKIMEA_00294</name>
</gene>
<name>A0AAE9GBS4_9CAUD</name>
<dbReference type="EMBL" id="OM638103">
    <property type="protein sequence ID" value="UNY47176.1"/>
    <property type="molecule type" value="Genomic_DNA"/>
</dbReference>
<organism evidence="1 2">
    <name type="scientific">Cronobacter phage LPCS28</name>
    <dbReference type="NCBI Taxonomy" id="2924885"/>
    <lineage>
        <taxon>Viruses</taxon>
        <taxon>Duplodnaviria</taxon>
        <taxon>Heunggongvirae</taxon>
        <taxon>Uroviricota</taxon>
        <taxon>Caudoviricetes</taxon>
        <taxon>Pantevenvirales</taxon>
        <taxon>Straboviridae</taxon>
        <taxon>Nanhuvirus</taxon>
        <taxon>Nanhuvirus LPCS28</taxon>
    </lineage>
</organism>
<accession>A0AAE9GBS4</accession>
<evidence type="ECO:0000313" key="2">
    <source>
        <dbReference type="Proteomes" id="UP000832072"/>
    </source>
</evidence>
<sequence>MIVVTGNTHDELDEKLHDTRFLVCSVGSLAYLQVECKFNRHTVDDVLDELEDREVTALGIHDDMSEDDLKDLMFLFGRQLRNQLDKNEYEQHCLDLRHA</sequence>
<protein>
    <submittedName>
        <fullName evidence="1">Uncharacterized protein</fullName>
    </submittedName>
</protein>
<evidence type="ECO:0000313" key="1">
    <source>
        <dbReference type="EMBL" id="UNY47176.1"/>
    </source>
</evidence>
<reference evidence="1 2" key="1">
    <citation type="submission" date="2022-02" db="EMBL/GenBank/DDBJ databases">
        <authorList>
            <person name="Tian F."/>
            <person name="Li J."/>
            <person name="Li F."/>
            <person name="Tong Y."/>
        </authorList>
    </citation>
    <scope>NUCLEOTIDE SEQUENCE [LARGE SCALE GENOMIC DNA]</scope>
</reference>
<dbReference type="Proteomes" id="UP000832072">
    <property type="component" value="Segment"/>
</dbReference>